<sequence length="568" mass="61832">MIILGVNAGYHDSSAALVVDGRLTRVVETERVTRRKRAHHVSPAPAIQACLAAEGLTLASVDAIAVGWSFPAFPEYPGEGYTAEERAAFYEWMLDPEGVAEHVYGSKRRRRPLAPLPEDLPPLVFIPHHDAHAYSALLVSGLDRASVIVADGRGELNATSIGIADGSRLDWLKTWPLHQSLGEFYGIAAEWSGMDFWDAGKLMGLAAYGTPTQKLPVETGKDGYAFTLGDMSDVGPNKQHRALRERLETYFAEQTYPYRRGDGREIMAYANFAASVQDMLEHSMDAMFRVLEQAGGSDRLVVSGGVAMNCTMIGQLTRTPGITDVYVPSFPYDAGVSVGAALALSDRKGVALSTERLRSAYLGLDYGAQDIESALAGSGLIWERLAENDLLDRAAAILDGNGLLGWFQGRAEVGQRALGHRSIVGNPRDRGNLVRINELKGREMWRPLAPSVLAEHLGDLFEVGEARSPYDFMLAAARVRPEAASRIPATVHVDGSARPQAVRRETNPRFWGLIDRFRDLTGIPCVLNTSFNLAGEPIVNSPQDAVATFQKSDLTALVIGDYLVTKRS</sequence>
<dbReference type="InterPro" id="IPR031730">
    <property type="entry name" value="Carbam_trans_C"/>
</dbReference>
<dbReference type="PANTHER" id="PTHR34847">
    <property type="entry name" value="NODULATION PROTEIN U"/>
    <property type="match status" value="1"/>
</dbReference>
<dbReference type="InterPro" id="IPR003696">
    <property type="entry name" value="Carbtransf_dom"/>
</dbReference>
<comment type="similarity">
    <text evidence="1">Belongs to the NodU/CmcH family.</text>
</comment>
<evidence type="ECO:0000313" key="4">
    <source>
        <dbReference type="EMBL" id="MBH5335910.1"/>
    </source>
</evidence>
<dbReference type="Proteomes" id="UP000807371">
    <property type="component" value="Unassembled WGS sequence"/>
</dbReference>
<dbReference type="InterPro" id="IPR038152">
    <property type="entry name" value="Carbam_trans_C_sf"/>
</dbReference>
<reference evidence="4 5" key="1">
    <citation type="submission" date="2020-09" db="EMBL/GenBank/DDBJ databases">
        <title>Biosynthesis of the nuclear factor of activated T cells inhibitor NFAT-133 and its congeners in Streptomyces pactum.</title>
        <authorList>
            <person name="Zhou W."/>
            <person name="Posri P."/>
            <person name="Abugrain M.E."/>
            <person name="Weisberg A.J."/>
            <person name="Chang J.H."/>
            <person name="Mahmud T."/>
        </authorList>
    </citation>
    <scope>NUCLEOTIDE SEQUENCE [LARGE SCALE GENOMIC DNA]</scope>
    <source>
        <strain evidence="4 5">ATCC 27456</strain>
    </source>
</reference>
<feature type="domain" description="Carbamoyltransferase C-terminal" evidence="3">
    <location>
        <begin position="396"/>
        <end position="566"/>
    </location>
</feature>
<name>A0ABS0NL43_9ACTN</name>
<dbReference type="Gene3D" id="3.90.870.20">
    <property type="entry name" value="Carbamoyltransferase, C-terminal domain"/>
    <property type="match status" value="1"/>
</dbReference>
<dbReference type="RefSeq" id="WP_197989393.1">
    <property type="nucleotide sequence ID" value="NZ_JACYXC010000001.1"/>
</dbReference>
<dbReference type="Pfam" id="PF02543">
    <property type="entry name" value="Carbam_trans_N"/>
    <property type="match status" value="1"/>
</dbReference>
<dbReference type="SUPFAM" id="SSF53067">
    <property type="entry name" value="Actin-like ATPase domain"/>
    <property type="match status" value="1"/>
</dbReference>
<keyword evidence="5" id="KW-1185">Reference proteome</keyword>
<evidence type="ECO:0000313" key="5">
    <source>
        <dbReference type="Proteomes" id="UP000807371"/>
    </source>
</evidence>
<evidence type="ECO:0000256" key="1">
    <source>
        <dbReference type="ARBA" id="ARBA00006129"/>
    </source>
</evidence>
<feature type="domain" description="Carbamoyltransferase" evidence="2">
    <location>
        <begin position="3"/>
        <end position="342"/>
    </location>
</feature>
<organism evidence="4 5">
    <name type="scientific">Streptomyces pactum</name>
    <dbReference type="NCBI Taxonomy" id="68249"/>
    <lineage>
        <taxon>Bacteria</taxon>
        <taxon>Bacillati</taxon>
        <taxon>Actinomycetota</taxon>
        <taxon>Actinomycetes</taxon>
        <taxon>Kitasatosporales</taxon>
        <taxon>Streptomycetaceae</taxon>
        <taxon>Streptomyces</taxon>
    </lineage>
</organism>
<dbReference type="PANTHER" id="PTHR34847:SF1">
    <property type="entry name" value="NODULATION PROTEIN U"/>
    <property type="match status" value="1"/>
</dbReference>
<evidence type="ECO:0000259" key="2">
    <source>
        <dbReference type="Pfam" id="PF02543"/>
    </source>
</evidence>
<dbReference type="InterPro" id="IPR051338">
    <property type="entry name" value="NodU/CmcH_Carbamoyltrnsfr"/>
</dbReference>
<dbReference type="Gene3D" id="3.30.420.40">
    <property type="match status" value="2"/>
</dbReference>
<proteinExistence type="inferred from homology"/>
<evidence type="ECO:0000259" key="3">
    <source>
        <dbReference type="Pfam" id="PF16861"/>
    </source>
</evidence>
<dbReference type="EMBL" id="JACYXC010000001">
    <property type="protein sequence ID" value="MBH5335910.1"/>
    <property type="molecule type" value="Genomic_DNA"/>
</dbReference>
<gene>
    <name evidence="4" type="ORF">IHE55_14395</name>
</gene>
<dbReference type="Pfam" id="PF16861">
    <property type="entry name" value="Carbam_trans_C"/>
    <property type="match status" value="1"/>
</dbReference>
<dbReference type="CDD" id="cd24098">
    <property type="entry name" value="ASKHA_NBD_TobZ_N"/>
    <property type="match status" value="1"/>
</dbReference>
<comment type="caution">
    <text evidence="4">The sequence shown here is derived from an EMBL/GenBank/DDBJ whole genome shotgun (WGS) entry which is preliminary data.</text>
</comment>
<dbReference type="InterPro" id="IPR043129">
    <property type="entry name" value="ATPase_NBD"/>
</dbReference>
<accession>A0ABS0NL43</accession>
<protein>
    <submittedName>
        <fullName evidence="4">Carbamoyltransferase</fullName>
    </submittedName>
</protein>